<dbReference type="AlphaFoldDB" id="A0A821VB25"/>
<reference evidence="1" key="1">
    <citation type="submission" date="2021-02" db="EMBL/GenBank/DDBJ databases">
        <authorList>
            <person name="Steward A R."/>
        </authorList>
    </citation>
    <scope>NUCLEOTIDE SEQUENCE</scope>
</reference>
<keyword evidence="2" id="KW-1185">Reference proteome</keyword>
<comment type="caution">
    <text evidence="1">The sequence shown here is derived from an EMBL/GenBank/DDBJ whole genome shotgun (WGS) entry which is preliminary data.</text>
</comment>
<gene>
    <name evidence="1" type="ORF">PMACD_LOCUS11470</name>
</gene>
<dbReference type="EMBL" id="CAJOBZ010000039">
    <property type="protein sequence ID" value="CAF4903280.1"/>
    <property type="molecule type" value="Genomic_DNA"/>
</dbReference>
<protein>
    <submittedName>
        <fullName evidence="1">Uncharacterized protein</fullName>
    </submittedName>
</protein>
<name>A0A821VB25_9NEOP</name>
<dbReference type="Proteomes" id="UP000663880">
    <property type="component" value="Unassembled WGS sequence"/>
</dbReference>
<evidence type="ECO:0000313" key="1">
    <source>
        <dbReference type="EMBL" id="CAF4903280.1"/>
    </source>
</evidence>
<sequence>MGGAMKAPTGRATWRGRYVSVVVTRTDSDGTWKEILQGHQRRSGEGAGRSIPKAIRIAVRDHSVAVPPCNALCNPGHADVFMGCFRILANNSPSCTNDGELADVSIHLLCQGPLHIFQGHRAMVWRSIADRVTLIPCPASADCWWRRGVLVAMHSSEFEIILPFQARQSRRVTHFTTKWCRFTYSDEKSRHLDIKINVMYQTPKRTKLNVVAPLKVRHNCIVNLTTV</sequence>
<proteinExistence type="predicted"/>
<evidence type="ECO:0000313" key="2">
    <source>
        <dbReference type="Proteomes" id="UP000663880"/>
    </source>
</evidence>
<organism evidence="1 2">
    <name type="scientific">Pieris macdunnoughi</name>
    <dbReference type="NCBI Taxonomy" id="345717"/>
    <lineage>
        <taxon>Eukaryota</taxon>
        <taxon>Metazoa</taxon>
        <taxon>Ecdysozoa</taxon>
        <taxon>Arthropoda</taxon>
        <taxon>Hexapoda</taxon>
        <taxon>Insecta</taxon>
        <taxon>Pterygota</taxon>
        <taxon>Neoptera</taxon>
        <taxon>Endopterygota</taxon>
        <taxon>Lepidoptera</taxon>
        <taxon>Glossata</taxon>
        <taxon>Ditrysia</taxon>
        <taxon>Papilionoidea</taxon>
        <taxon>Pieridae</taxon>
        <taxon>Pierinae</taxon>
        <taxon>Pieris</taxon>
    </lineage>
</organism>
<accession>A0A821VB25</accession>